<reference evidence="10" key="1">
    <citation type="submission" date="2025-08" db="UniProtKB">
        <authorList>
            <consortium name="RefSeq"/>
        </authorList>
    </citation>
    <scope>IDENTIFICATION</scope>
    <source>
        <tissue evidence="10">Whole organism</tissue>
    </source>
</reference>
<evidence type="ECO:0000256" key="3">
    <source>
        <dbReference type="ARBA" id="ARBA00023155"/>
    </source>
</evidence>
<evidence type="ECO:0000256" key="6">
    <source>
        <dbReference type="RuleBase" id="RU000682"/>
    </source>
</evidence>
<comment type="subcellular location">
    <subcellularLocation>
        <location evidence="1 5 6">Nucleus</location>
    </subcellularLocation>
</comment>
<keyword evidence="2 5" id="KW-0238">DNA-binding</keyword>
<dbReference type="GO" id="GO:0030154">
    <property type="term" value="P:cell differentiation"/>
    <property type="evidence" value="ECO:0007669"/>
    <property type="project" value="TreeGrafter"/>
</dbReference>
<feature type="DNA-binding region" description="Homeobox" evidence="5">
    <location>
        <begin position="298"/>
        <end position="357"/>
    </location>
</feature>
<dbReference type="InterPro" id="IPR001356">
    <property type="entry name" value="HD"/>
</dbReference>
<feature type="domain" description="Homeobox" evidence="8">
    <location>
        <begin position="296"/>
        <end position="356"/>
    </location>
</feature>
<dbReference type="InterPro" id="IPR000047">
    <property type="entry name" value="HTH_motif"/>
</dbReference>
<dbReference type="RefSeq" id="XP_026291616.2">
    <property type="nucleotide sequence ID" value="XM_026435831.2"/>
</dbReference>
<evidence type="ECO:0000259" key="8">
    <source>
        <dbReference type="PROSITE" id="PS50071"/>
    </source>
</evidence>
<feature type="compositionally biased region" description="Basic and acidic residues" evidence="7">
    <location>
        <begin position="399"/>
        <end position="411"/>
    </location>
</feature>
<dbReference type="InterPro" id="IPR017970">
    <property type="entry name" value="Homeobox_CS"/>
</dbReference>
<dbReference type="SMART" id="SM00389">
    <property type="entry name" value="HOX"/>
    <property type="match status" value="1"/>
</dbReference>
<dbReference type="Pfam" id="PF00046">
    <property type="entry name" value="Homeodomain"/>
    <property type="match status" value="1"/>
</dbReference>
<dbReference type="PRINTS" id="PR00024">
    <property type="entry name" value="HOMEOBOX"/>
</dbReference>
<evidence type="ECO:0000256" key="1">
    <source>
        <dbReference type="ARBA" id="ARBA00004123"/>
    </source>
</evidence>
<feature type="compositionally biased region" description="Low complexity" evidence="7">
    <location>
        <begin position="128"/>
        <end position="150"/>
    </location>
</feature>
<feature type="compositionally biased region" description="Low complexity" evidence="7">
    <location>
        <begin position="50"/>
        <end position="67"/>
    </location>
</feature>
<evidence type="ECO:0000256" key="5">
    <source>
        <dbReference type="PROSITE-ProRule" id="PRU00108"/>
    </source>
</evidence>
<dbReference type="SUPFAM" id="SSF46689">
    <property type="entry name" value="Homeodomain-like"/>
    <property type="match status" value="1"/>
</dbReference>
<dbReference type="KEGG" id="foc:113216107"/>
<dbReference type="Gene3D" id="1.10.10.60">
    <property type="entry name" value="Homeodomain-like"/>
    <property type="match status" value="1"/>
</dbReference>
<name>A0A6J1TLC0_FRAOC</name>
<feature type="compositionally biased region" description="Acidic residues" evidence="7">
    <location>
        <begin position="371"/>
        <end position="387"/>
    </location>
</feature>
<dbReference type="AlphaFoldDB" id="A0A6J1TLC0"/>
<feature type="compositionally biased region" description="Low complexity" evidence="7">
    <location>
        <begin position="11"/>
        <end position="22"/>
    </location>
</feature>
<feature type="compositionally biased region" description="Low complexity" evidence="7">
    <location>
        <begin position="211"/>
        <end position="220"/>
    </location>
</feature>
<dbReference type="GeneID" id="113216107"/>
<evidence type="ECO:0000256" key="4">
    <source>
        <dbReference type="ARBA" id="ARBA00023242"/>
    </source>
</evidence>
<dbReference type="Proteomes" id="UP000504606">
    <property type="component" value="Unplaced"/>
</dbReference>
<organism evidence="9 10">
    <name type="scientific">Frankliniella occidentalis</name>
    <name type="common">Western flower thrips</name>
    <name type="synonym">Euthrips occidentalis</name>
    <dbReference type="NCBI Taxonomy" id="133901"/>
    <lineage>
        <taxon>Eukaryota</taxon>
        <taxon>Metazoa</taxon>
        <taxon>Ecdysozoa</taxon>
        <taxon>Arthropoda</taxon>
        <taxon>Hexapoda</taxon>
        <taxon>Insecta</taxon>
        <taxon>Pterygota</taxon>
        <taxon>Neoptera</taxon>
        <taxon>Paraneoptera</taxon>
        <taxon>Thysanoptera</taxon>
        <taxon>Terebrantia</taxon>
        <taxon>Thripoidea</taxon>
        <taxon>Thripidae</taxon>
        <taxon>Frankliniella</taxon>
    </lineage>
</organism>
<evidence type="ECO:0000256" key="2">
    <source>
        <dbReference type="ARBA" id="ARBA00023125"/>
    </source>
</evidence>
<protein>
    <submittedName>
        <fullName evidence="10">Homeobox protein Nkx-6.1 isoform X1</fullName>
    </submittedName>
</protein>
<dbReference type="CDD" id="cd00086">
    <property type="entry name" value="homeodomain"/>
    <property type="match status" value="1"/>
</dbReference>
<dbReference type="GO" id="GO:0000978">
    <property type="term" value="F:RNA polymerase II cis-regulatory region sequence-specific DNA binding"/>
    <property type="evidence" value="ECO:0007669"/>
    <property type="project" value="TreeGrafter"/>
</dbReference>
<dbReference type="PRINTS" id="PR00031">
    <property type="entry name" value="HTHREPRESSR"/>
</dbReference>
<dbReference type="OrthoDB" id="6159439at2759"/>
<dbReference type="InterPro" id="IPR050394">
    <property type="entry name" value="Homeobox_NK-like"/>
</dbReference>
<proteinExistence type="predicted"/>
<feature type="region of interest" description="Disordered" evidence="7">
    <location>
        <begin position="211"/>
        <end position="251"/>
    </location>
</feature>
<dbReference type="PROSITE" id="PS00027">
    <property type="entry name" value="HOMEOBOX_1"/>
    <property type="match status" value="1"/>
</dbReference>
<dbReference type="GO" id="GO:0005634">
    <property type="term" value="C:nucleus"/>
    <property type="evidence" value="ECO:0007669"/>
    <property type="project" value="UniProtKB-SubCell"/>
</dbReference>
<keyword evidence="3 5" id="KW-0371">Homeobox</keyword>
<keyword evidence="9" id="KW-1185">Reference proteome</keyword>
<evidence type="ECO:0000256" key="7">
    <source>
        <dbReference type="SAM" id="MobiDB-lite"/>
    </source>
</evidence>
<dbReference type="PROSITE" id="PS50071">
    <property type="entry name" value="HOMEOBOX_2"/>
    <property type="match status" value="1"/>
</dbReference>
<dbReference type="GO" id="GO:0000981">
    <property type="term" value="F:DNA-binding transcription factor activity, RNA polymerase II-specific"/>
    <property type="evidence" value="ECO:0007669"/>
    <property type="project" value="InterPro"/>
</dbReference>
<feature type="region of interest" description="Disordered" evidence="7">
    <location>
        <begin position="114"/>
        <end position="177"/>
    </location>
</feature>
<keyword evidence="4 5" id="KW-0539">Nucleus</keyword>
<dbReference type="FunFam" id="1.10.10.60:FF:000067">
    <property type="entry name" value="NK6 homeobox 1"/>
    <property type="match status" value="1"/>
</dbReference>
<feature type="region of interest" description="Disordered" evidence="7">
    <location>
        <begin position="356"/>
        <end position="411"/>
    </location>
</feature>
<accession>A0A6J1TLC0</accession>
<dbReference type="InterPro" id="IPR009057">
    <property type="entry name" value="Homeodomain-like_sf"/>
</dbReference>
<dbReference type="InterPro" id="IPR020479">
    <property type="entry name" value="HD_metazoa"/>
</dbReference>
<gene>
    <name evidence="10" type="primary">LOC113216107</name>
</gene>
<evidence type="ECO:0000313" key="9">
    <source>
        <dbReference type="Proteomes" id="UP000504606"/>
    </source>
</evidence>
<dbReference type="CTD" id="53446"/>
<dbReference type="PANTHER" id="PTHR24340:SF35">
    <property type="entry name" value="HGTX, ISOFORM C"/>
    <property type="match status" value="1"/>
</dbReference>
<dbReference type="PANTHER" id="PTHR24340">
    <property type="entry name" value="HOMEOBOX PROTEIN NKX"/>
    <property type="match status" value="1"/>
</dbReference>
<sequence length="411" mass="43107">MLPAAEDRSVLGPLASPLGPLGTAVGTVATYETLPLPRQPGQGGQGQGGSADDSSRSSLCSESPPLSRHGMLDLSPNPSSMLSFLNAGAGGGFLLGNPPLAALHSMTEMKSNALFPPVSHLSPNSGKASPNGSSTSSHTTSSGASATANPHGIDHILSRPPAVTVPGASPQSRGSLPRGFSVSAGMAAANMAANMAAASYFQQQQQQQQQAAVAAAAMGKHPGGPHHHGAGGGHPAHPGHHPHQHPLSDLTTRSGIYWPGLQGLVSNPLVWRDKLSNMFGNVSVAGGNVGGVDKDGKKKHTRPTFSGQQIFALEKTFEQTKYLAGPERAKLAYALGMTESQVKVWFQNRRTKWRKKHAAEMATAKRKHEEQEVDGDQGDESDPEADDGDRNTQARKLRRELARQAEELHGH</sequence>
<feature type="region of interest" description="Disordered" evidence="7">
    <location>
        <begin position="1"/>
        <end position="74"/>
    </location>
</feature>
<evidence type="ECO:0000313" key="10">
    <source>
        <dbReference type="RefSeq" id="XP_026291616.2"/>
    </source>
</evidence>